<dbReference type="GO" id="GO:1901255">
    <property type="term" value="P:nucleotide-excision repair involved in interstrand cross-link repair"/>
    <property type="evidence" value="ECO:0007669"/>
    <property type="project" value="TreeGrafter"/>
</dbReference>
<feature type="compositionally biased region" description="Acidic residues" evidence="10">
    <location>
        <begin position="360"/>
        <end position="371"/>
    </location>
</feature>
<feature type="compositionally biased region" description="Polar residues" evidence="10">
    <location>
        <begin position="837"/>
        <end position="846"/>
    </location>
</feature>
<feature type="region of interest" description="Disordered" evidence="10">
    <location>
        <begin position="346"/>
        <end position="408"/>
    </location>
</feature>
<dbReference type="FunFam" id="3.40.50.10130:FF:000002">
    <property type="entry name" value="DNA repair endonuclease XPF"/>
    <property type="match status" value="1"/>
</dbReference>
<evidence type="ECO:0000256" key="3">
    <source>
        <dbReference type="ARBA" id="ARBA00022722"/>
    </source>
</evidence>
<dbReference type="RefSeq" id="XP_052942120.1">
    <property type="nucleotide sequence ID" value="XM_053086181.1"/>
</dbReference>
<evidence type="ECO:0000256" key="9">
    <source>
        <dbReference type="ARBA" id="ARBA00023242"/>
    </source>
</evidence>
<feature type="domain" description="ERCC4" evidence="11">
    <location>
        <begin position="858"/>
        <end position="938"/>
    </location>
</feature>
<comment type="subcellular location">
    <subcellularLocation>
        <location evidence="1">Nucleus</location>
    </subcellularLocation>
</comment>
<comment type="similarity">
    <text evidence="2">Belongs to the XPF family.</text>
</comment>
<keyword evidence="8" id="KW-0234">DNA repair</keyword>
<evidence type="ECO:0000256" key="4">
    <source>
        <dbReference type="ARBA" id="ARBA00022759"/>
    </source>
</evidence>
<feature type="compositionally biased region" description="Basic and acidic residues" evidence="10">
    <location>
        <begin position="372"/>
        <end position="389"/>
    </location>
</feature>
<dbReference type="GO" id="GO:0003697">
    <property type="term" value="F:single-stranded DNA binding"/>
    <property type="evidence" value="ECO:0007669"/>
    <property type="project" value="TreeGrafter"/>
</dbReference>
<organism evidence="12 13">
    <name type="scientific">Dioszegia hungarica</name>
    <dbReference type="NCBI Taxonomy" id="4972"/>
    <lineage>
        <taxon>Eukaryota</taxon>
        <taxon>Fungi</taxon>
        <taxon>Dikarya</taxon>
        <taxon>Basidiomycota</taxon>
        <taxon>Agaricomycotina</taxon>
        <taxon>Tremellomycetes</taxon>
        <taxon>Tremellales</taxon>
        <taxon>Bulleribasidiaceae</taxon>
        <taxon>Dioszegia</taxon>
    </lineage>
</organism>
<evidence type="ECO:0000256" key="2">
    <source>
        <dbReference type="ARBA" id="ARBA00010015"/>
    </source>
</evidence>
<dbReference type="GO" id="GO:0000724">
    <property type="term" value="P:double-strand break repair via homologous recombination"/>
    <property type="evidence" value="ECO:0007669"/>
    <property type="project" value="TreeGrafter"/>
</dbReference>
<dbReference type="Proteomes" id="UP001164286">
    <property type="component" value="Unassembled WGS sequence"/>
</dbReference>
<dbReference type="AlphaFoldDB" id="A0AA38H0G9"/>
<evidence type="ECO:0000256" key="7">
    <source>
        <dbReference type="ARBA" id="ARBA00023125"/>
    </source>
</evidence>
<dbReference type="GO" id="GO:0000110">
    <property type="term" value="C:nucleotide-excision repair factor 1 complex"/>
    <property type="evidence" value="ECO:0007669"/>
    <property type="project" value="TreeGrafter"/>
</dbReference>
<dbReference type="EMBL" id="JAKWFO010000014">
    <property type="protein sequence ID" value="KAI9632343.1"/>
    <property type="molecule type" value="Genomic_DNA"/>
</dbReference>
<keyword evidence="6" id="KW-0378">Hydrolase</keyword>
<sequence>MSSFKRHIPYLPYHKSIIREICTPQKDDLLIIAKGLGMRRIICALLKTYDRKEDLILVVNATPSDEAGIGDELGIMGVRDPGFRVLTYEMNTQQREDLYRLGGIFSVTSKILVNDLLKGTVPAKLITGLVILHAEKVSHGSQEEFAVRLYRRENQSGFCKAFSDEPEAFAHGMSPLKDMLVNLNMNNVMVWPRYNEGVKVSLATRKAEVVELYQPMTTPMRLCQDAITECMEAMLVELKRDHSLNLDLDDINVRNAQFKNFDTIVRMRLKPVWHKVGAKTRIHVAALTELRNLHTWLLEYDSATFASYINTLQRQFFVAEKLPSGYGGRHQHDWFNAKSASQLVEASQGRVSQKKLVMDNEIENPDQPDDGWDSRHRDQRSASTTRREFEDEEEAMRDLEGNRGEDDEDVMEMIATQSQPVPRPDSEPIVIDDDDEEMREVGPDEQPLPPAAAPPPVFRPVNFDLDENLEKSVKSRMKKGHEPVLEELPKWALLAKILKEIEDTMARMQTSRANEPGTNIVLVMVSSDRTALQLRQYLTTMNTTEEPLFGPKAGRRMMETLFLSNWQHEKVGAHFGTTLMPGGGDEVTKRGEMEQKKMDDRRMQNGRPYYKRRRMRGGMMAPGIRSKDIDASEKEAAMKAASAFGGGGDEENVEMQWALAESSVSHASQSLMASAEIIEEEDLNRLSQGPAKLSDADAAAVDAWLKERGIFPEDFDTDFGLLDPEDTVIIRPYGGEDDDILLNELRPRFVVCYEPNLAFIRRLEVSDRVRVYKNCNPGLALRVYQMVYANSFEEDRFLSSMQREDDAFKKLIDDRSSMVIPIYNNNPRAPMRDNVTRSKTTYSSRNAGGGGDAAEEARIIVDIREMGALLPSLIDAAGIKVIPATLTVGDYVISPKMCIERKSLPDLEGSFANGRLHTQCESMTAHYEICILLIEFEEDRFSLRTKEDSKRESMGQNKPKEETWDAFLLQSKLVLLTLHFPKLRIIWSSSPYESVRILSDLKLNHDEPDELTAIIKGSTSASASAAGMALIPEMENTAAVEMLRTIPGVQGHALKYVMSKVESIGELVELSEKELREMLGEEQGKKAHHFIHFDGRRGDKWETEERYAHGLGIELD</sequence>
<keyword evidence="7" id="KW-0238">DNA-binding</keyword>
<dbReference type="PANTHER" id="PTHR10150:SF0">
    <property type="entry name" value="DNA REPAIR ENDONUCLEASE XPF"/>
    <property type="match status" value="1"/>
</dbReference>
<dbReference type="CDD" id="cd20078">
    <property type="entry name" value="XPF_nuclease_XPF_euk"/>
    <property type="match status" value="1"/>
</dbReference>
<dbReference type="GO" id="GO:0000712">
    <property type="term" value="P:resolution of meiotic recombination intermediates"/>
    <property type="evidence" value="ECO:0007669"/>
    <property type="project" value="TreeGrafter"/>
</dbReference>
<keyword evidence="5" id="KW-0227">DNA damage</keyword>
<name>A0AA38H0G9_9TREE</name>
<evidence type="ECO:0000256" key="6">
    <source>
        <dbReference type="ARBA" id="ARBA00022801"/>
    </source>
</evidence>
<keyword evidence="13" id="KW-1185">Reference proteome</keyword>
<dbReference type="SUPFAM" id="SSF52980">
    <property type="entry name" value="Restriction endonuclease-like"/>
    <property type="match status" value="1"/>
</dbReference>
<dbReference type="InterPro" id="IPR047520">
    <property type="entry name" value="XPF_nuclease"/>
</dbReference>
<dbReference type="InterPro" id="IPR006166">
    <property type="entry name" value="ERCC4_domain"/>
</dbReference>
<evidence type="ECO:0000256" key="5">
    <source>
        <dbReference type="ARBA" id="ARBA00022763"/>
    </source>
</evidence>
<keyword evidence="4" id="KW-0255">Endonuclease</keyword>
<evidence type="ECO:0000259" key="11">
    <source>
        <dbReference type="SMART" id="SM00891"/>
    </source>
</evidence>
<dbReference type="GO" id="GO:0000014">
    <property type="term" value="F:single-stranded DNA endodeoxyribonuclease activity"/>
    <property type="evidence" value="ECO:0007669"/>
    <property type="project" value="TreeGrafter"/>
</dbReference>
<gene>
    <name evidence="12" type="ORF">MKK02DRAFT_20007</name>
</gene>
<keyword evidence="3" id="KW-0540">Nuclease</keyword>
<dbReference type="GO" id="GO:0003684">
    <property type="term" value="F:damaged DNA binding"/>
    <property type="evidence" value="ECO:0007669"/>
    <property type="project" value="TreeGrafter"/>
</dbReference>
<accession>A0AA38H0G9</accession>
<dbReference type="InterPro" id="IPR011335">
    <property type="entry name" value="Restrct_endonuc-II-like"/>
</dbReference>
<dbReference type="GeneID" id="77725382"/>
<comment type="caution">
    <text evidence="12">The sequence shown here is derived from an EMBL/GenBank/DDBJ whole genome shotgun (WGS) entry which is preliminary data.</text>
</comment>
<evidence type="ECO:0000256" key="10">
    <source>
        <dbReference type="SAM" id="MobiDB-lite"/>
    </source>
</evidence>
<dbReference type="SUPFAM" id="SSF47781">
    <property type="entry name" value="RuvA domain 2-like"/>
    <property type="match status" value="1"/>
</dbReference>
<evidence type="ECO:0000256" key="8">
    <source>
        <dbReference type="ARBA" id="ARBA00023204"/>
    </source>
</evidence>
<protein>
    <recommendedName>
        <fullName evidence="11">ERCC4 domain-containing protein</fullName>
    </recommendedName>
</protein>
<dbReference type="Gene3D" id="3.40.50.10130">
    <property type="match status" value="1"/>
</dbReference>
<dbReference type="Gene3D" id="1.10.150.20">
    <property type="entry name" value="5' to 3' exonuclease, C-terminal subdomain"/>
    <property type="match status" value="1"/>
</dbReference>
<dbReference type="Pfam" id="PF02732">
    <property type="entry name" value="ERCC4"/>
    <property type="match status" value="1"/>
</dbReference>
<dbReference type="InterPro" id="IPR010994">
    <property type="entry name" value="RuvA_2-like"/>
</dbReference>
<evidence type="ECO:0000313" key="13">
    <source>
        <dbReference type="Proteomes" id="UP001164286"/>
    </source>
</evidence>
<keyword evidence="9" id="KW-0539">Nucleus</keyword>
<evidence type="ECO:0000313" key="12">
    <source>
        <dbReference type="EMBL" id="KAI9632343.1"/>
    </source>
</evidence>
<reference evidence="12" key="1">
    <citation type="journal article" date="2022" name="G3 (Bethesda)">
        <title>High quality genome of the basidiomycete yeast Dioszegia hungarica PDD-24b-2 isolated from cloud water.</title>
        <authorList>
            <person name="Jarrige D."/>
            <person name="Haridas S."/>
            <person name="Bleykasten-Grosshans C."/>
            <person name="Joly M."/>
            <person name="Nadalig T."/>
            <person name="Sancelme M."/>
            <person name="Vuilleumier S."/>
            <person name="Grigoriev I.V."/>
            <person name="Amato P."/>
            <person name="Bringel F."/>
        </authorList>
    </citation>
    <scope>NUCLEOTIDE SEQUENCE</scope>
    <source>
        <strain evidence="12">PDD-24b-2</strain>
    </source>
</reference>
<dbReference type="PANTHER" id="PTHR10150">
    <property type="entry name" value="DNA REPAIR ENDONUCLEASE XPF"/>
    <property type="match status" value="1"/>
</dbReference>
<dbReference type="SMART" id="SM00891">
    <property type="entry name" value="ERCC4"/>
    <property type="match status" value="1"/>
</dbReference>
<evidence type="ECO:0000256" key="1">
    <source>
        <dbReference type="ARBA" id="ARBA00004123"/>
    </source>
</evidence>
<feature type="region of interest" description="Disordered" evidence="10">
    <location>
        <begin position="830"/>
        <end position="849"/>
    </location>
</feature>
<proteinExistence type="inferred from homology"/>